<feature type="transmembrane region" description="Helical" evidence="2">
    <location>
        <begin position="76"/>
        <end position="109"/>
    </location>
</feature>
<dbReference type="InterPro" id="IPR045768">
    <property type="entry name" value="SpoIIE_N"/>
</dbReference>
<feature type="transmembrane region" description="Helical" evidence="2">
    <location>
        <begin position="247"/>
        <end position="264"/>
    </location>
</feature>
<dbReference type="EC" id="3.1.3.16" evidence="4"/>
<keyword evidence="2" id="KW-1133">Transmembrane helix</keyword>
<organism evidence="4 5">
    <name type="scientific">Alkalibaculum sporogenes</name>
    <dbReference type="NCBI Taxonomy" id="2655001"/>
    <lineage>
        <taxon>Bacteria</taxon>
        <taxon>Bacillati</taxon>
        <taxon>Bacillota</taxon>
        <taxon>Clostridia</taxon>
        <taxon>Eubacteriales</taxon>
        <taxon>Eubacteriaceae</taxon>
        <taxon>Alkalibaculum</taxon>
    </lineage>
</organism>
<dbReference type="Pfam" id="PF19732">
    <property type="entry name" value="SpoIIE_N"/>
    <property type="match status" value="1"/>
</dbReference>
<dbReference type="InterPro" id="IPR052016">
    <property type="entry name" value="Bact_Sigma-Reg"/>
</dbReference>
<dbReference type="Gene3D" id="3.60.40.10">
    <property type="entry name" value="PPM-type phosphatase domain"/>
    <property type="match status" value="1"/>
</dbReference>
<dbReference type="InterPro" id="IPR014221">
    <property type="entry name" value="SpoII_E"/>
</dbReference>
<dbReference type="AlphaFoldDB" id="A0A6A7KDT4"/>
<dbReference type="Pfam" id="PF07228">
    <property type="entry name" value="SpoIIE"/>
    <property type="match status" value="1"/>
</dbReference>
<feature type="transmembrane region" description="Helical" evidence="2">
    <location>
        <begin position="210"/>
        <end position="240"/>
    </location>
</feature>
<comment type="caution">
    <text evidence="4">The sequence shown here is derived from an EMBL/GenBank/DDBJ whole genome shotgun (WGS) entry which is preliminary data.</text>
</comment>
<evidence type="ECO:0000313" key="4">
    <source>
        <dbReference type="EMBL" id="MPW27183.1"/>
    </source>
</evidence>
<dbReference type="PANTHER" id="PTHR43156">
    <property type="entry name" value="STAGE II SPORULATION PROTEIN E-RELATED"/>
    <property type="match status" value="1"/>
</dbReference>
<protein>
    <submittedName>
        <fullName evidence="4">Stage II sporulation protein E</fullName>
        <ecNumber evidence="4">3.1.3.16</ecNumber>
    </submittedName>
</protein>
<dbReference type="PANTHER" id="PTHR43156:SF2">
    <property type="entry name" value="STAGE II SPORULATION PROTEIN E"/>
    <property type="match status" value="1"/>
</dbReference>
<feature type="transmembrane region" description="Helical" evidence="2">
    <location>
        <begin position="270"/>
        <end position="287"/>
    </location>
</feature>
<dbReference type="InterPro" id="IPR036457">
    <property type="entry name" value="PPM-type-like_dom_sf"/>
</dbReference>
<evidence type="ECO:0000313" key="5">
    <source>
        <dbReference type="Proteomes" id="UP000440004"/>
    </source>
</evidence>
<keyword evidence="2" id="KW-0472">Membrane</keyword>
<feature type="domain" description="PPM-type phosphatase" evidence="3">
    <location>
        <begin position="579"/>
        <end position="789"/>
    </location>
</feature>
<dbReference type="Proteomes" id="UP000440004">
    <property type="component" value="Unassembled WGS sequence"/>
</dbReference>
<feature type="transmembrane region" description="Helical" evidence="2">
    <location>
        <begin position="299"/>
        <end position="315"/>
    </location>
</feature>
<dbReference type="SMART" id="SM00331">
    <property type="entry name" value="PP2C_SIG"/>
    <property type="match status" value="1"/>
</dbReference>
<evidence type="ECO:0000259" key="3">
    <source>
        <dbReference type="SMART" id="SM00331"/>
    </source>
</evidence>
<keyword evidence="5" id="KW-1185">Reference proteome</keyword>
<dbReference type="GO" id="GO:0004722">
    <property type="term" value="F:protein serine/threonine phosphatase activity"/>
    <property type="evidence" value="ECO:0007669"/>
    <property type="project" value="UniProtKB-EC"/>
</dbReference>
<accession>A0A6A7KDT4</accession>
<feature type="transmembrane region" description="Helical" evidence="2">
    <location>
        <begin position="151"/>
        <end position="172"/>
    </location>
</feature>
<name>A0A6A7KDT4_9FIRM</name>
<feature type="transmembrane region" description="Helical" evidence="2">
    <location>
        <begin position="38"/>
        <end position="64"/>
    </location>
</feature>
<evidence type="ECO:0000256" key="1">
    <source>
        <dbReference type="ARBA" id="ARBA00022801"/>
    </source>
</evidence>
<feature type="transmembrane region" description="Helical" evidence="2">
    <location>
        <begin position="121"/>
        <end position="139"/>
    </location>
</feature>
<keyword evidence="2" id="KW-0812">Transmembrane</keyword>
<reference evidence="4 5" key="1">
    <citation type="submission" date="2019-10" db="EMBL/GenBank/DDBJ databases">
        <title>Alkalibaculum tamaniensis sp.nov., a new alkaliphilic acetogen, isolated on methoxylated aromatics from a mud volcano.</title>
        <authorList>
            <person name="Khomyakova M.A."/>
            <person name="Merkel A.Y."/>
            <person name="Bonch-Osmolovskaya E.A."/>
            <person name="Slobodkin A.I."/>
        </authorList>
    </citation>
    <scope>NUCLEOTIDE SEQUENCE [LARGE SCALE GENOMIC DNA]</scope>
    <source>
        <strain evidence="4 5">M08DMB</strain>
    </source>
</reference>
<evidence type="ECO:0000256" key="2">
    <source>
        <dbReference type="SAM" id="Phobius"/>
    </source>
</evidence>
<keyword evidence="1 4" id="KW-0378">Hydrolase</keyword>
<feature type="transmembrane region" description="Helical" evidence="2">
    <location>
        <begin position="184"/>
        <end position="204"/>
    </location>
</feature>
<dbReference type="NCBIfam" id="TIGR02865">
    <property type="entry name" value="spore_II_E"/>
    <property type="match status" value="1"/>
</dbReference>
<sequence length="792" mass="90682">MGGFAMPSNDQSVIRHKKIKSRMANYEIHKSFISSKDLFIILCGIIISRGNFTSYLMPFGYALFGYILYYDKRKWWLGVSILLGIFSTGEYMIVTKNIIIYFVMTFGYIRLYKKITKKWQVGLLVSCSVIMVGVVMNIFRSNYLFDTALVIVEGLLSFSLFYIYLTAMNLFINRNRKLYSNQEIVCLAIFVSILILGLNNLMLYKFSVSTILSVFIILLFSNEIGVGVSAPLGMTLGLVLNLSTNSNPLFIVVYGLCGIISGLFKEMGKVAVVIGFILSNAMLAFYLNGSTEVFIRIEEILIAAIMFLVIPSSTWDKVNFFNYDKVDESYQGFCKERINEGLRKKLNKYAILLNQMGTSFFDTDDNVFYKEIYDKALERITDSICKECYLVSRCWKTDAENTYNMIIDVVEELENNDAYQDKNISNFKNKCIHDEQVLVLLKSEIRYITLEKEMSIRIKENNQLISNQLKFTGQLLDDLKTNLSDKWLIKSEEERDIRIELDKNDINIHNIFVVQERNGRYKVTITSTKELNDYIGKDIIPRLVSNILNTKMILEEDLCSYDNRGGCLLTYSELSQYRVSTGLVRFSSKKDEQSGDIFSDKILDNGSRILALCDGMGVGDNAYQESDTTMNLLEKFMEAEIDKTIMVKTINSILMLRNEKEVFSTLDYIVFDQFTGEAEFNKIGAAITLVIKNGEVKLIRGQSLPVGILEEIRIESISMKLNQGDLIIMMTDGIFECYDNPEKVELWVINTINKITSKNPQKIADELYNHFISICHEPSDDITILVGKVWCT</sequence>
<dbReference type="InterPro" id="IPR001932">
    <property type="entry name" value="PPM-type_phosphatase-like_dom"/>
</dbReference>
<dbReference type="SUPFAM" id="SSF81606">
    <property type="entry name" value="PP2C-like"/>
    <property type="match status" value="1"/>
</dbReference>
<gene>
    <name evidence="4" type="primary">spoIIE</name>
    <name evidence="4" type="ORF">GC105_15510</name>
</gene>
<dbReference type="EMBL" id="WHNX01000045">
    <property type="protein sequence ID" value="MPW27183.1"/>
    <property type="molecule type" value="Genomic_DNA"/>
</dbReference>
<proteinExistence type="predicted"/>